<evidence type="ECO:0000256" key="1">
    <source>
        <dbReference type="SAM" id="MobiDB-lite"/>
    </source>
</evidence>
<gene>
    <name evidence="2" type="ORF">Cvel_9520</name>
</gene>
<dbReference type="EMBL" id="CDMZ01004403">
    <property type="protein sequence ID" value="CEM49648.1"/>
    <property type="molecule type" value="Genomic_DNA"/>
</dbReference>
<feature type="compositionally biased region" description="Basic and acidic residues" evidence="1">
    <location>
        <begin position="1"/>
        <end position="20"/>
    </location>
</feature>
<feature type="region of interest" description="Disordered" evidence="1">
    <location>
        <begin position="1"/>
        <end position="115"/>
    </location>
</feature>
<accession>A0A0G4HYN2</accession>
<feature type="compositionally biased region" description="Basic and acidic residues" evidence="1">
    <location>
        <begin position="98"/>
        <end position="115"/>
    </location>
</feature>
<proteinExistence type="predicted"/>
<dbReference type="AlphaFoldDB" id="A0A0G4HYN2"/>
<reference evidence="2" key="1">
    <citation type="submission" date="2014-11" db="EMBL/GenBank/DDBJ databases">
        <authorList>
            <person name="Otto D Thomas"/>
            <person name="Naeem Raeece"/>
        </authorList>
    </citation>
    <scope>NUCLEOTIDE SEQUENCE</scope>
</reference>
<organism evidence="2">
    <name type="scientific">Chromera velia CCMP2878</name>
    <dbReference type="NCBI Taxonomy" id="1169474"/>
    <lineage>
        <taxon>Eukaryota</taxon>
        <taxon>Sar</taxon>
        <taxon>Alveolata</taxon>
        <taxon>Colpodellida</taxon>
        <taxon>Chromeraceae</taxon>
        <taxon>Chromera</taxon>
    </lineage>
</organism>
<feature type="compositionally biased region" description="Acidic residues" evidence="1">
    <location>
        <begin position="21"/>
        <end position="60"/>
    </location>
</feature>
<feature type="compositionally biased region" description="Basic and acidic residues" evidence="1">
    <location>
        <begin position="78"/>
        <end position="90"/>
    </location>
</feature>
<sequence length="251" mass="28572">MVERAFREADEARAAAKAEEEKEEEAEEEKEEEVEEEKVEEAEEEKEEEVEEEKEWEEEETKSAIGRGEESGEEEEEILKNDEAKVRTGEESLLSSLREGEETTAPEKGKGFMQWEHPDPRISFLRPSAAMTFLCGEKLSADQIIRYTKRAHSRALVQPGEYTVRLGGLVAYRWKADGQEDYWCLHQMVDIVLAKKINPVTHLPESTRLPVVAHTEDNEKYSVLVQSFERPAGARGGGDTDGTDFEFCLTT</sequence>
<name>A0A0G4HYN2_9ALVE</name>
<protein>
    <submittedName>
        <fullName evidence="2">Uncharacterized protein</fullName>
    </submittedName>
</protein>
<evidence type="ECO:0000313" key="2">
    <source>
        <dbReference type="EMBL" id="CEM49648.1"/>
    </source>
</evidence>
<dbReference type="VEuPathDB" id="CryptoDB:Cvel_9520"/>